<dbReference type="EnsemblPlants" id="Ma05_t27450.1">
    <property type="protein sequence ID" value="Ma05_p27450.1"/>
    <property type="gene ID" value="Ma05_g27450"/>
</dbReference>
<dbReference type="InterPro" id="IPR012348">
    <property type="entry name" value="RNR-like"/>
</dbReference>
<keyword evidence="6" id="KW-0479">Metal-binding</keyword>
<evidence type="ECO:0000256" key="10">
    <source>
        <dbReference type="ARBA" id="ARBA00023004"/>
    </source>
</evidence>
<reference evidence="13" key="1">
    <citation type="submission" date="2021-03" db="EMBL/GenBank/DDBJ databases">
        <authorList>
            <consortium name="Genoscope - CEA"/>
            <person name="William W."/>
        </authorList>
    </citation>
    <scope>NUCLEOTIDE SEQUENCE</scope>
    <source>
        <strain evidence="13">Doubled-haploid Pahang</strain>
    </source>
</reference>
<dbReference type="OMA" id="HLMCDGP"/>
<comment type="subunit">
    <text evidence="4">Homodimer.</text>
</comment>
<proteinExistence type="inferred from homology"/>
<keyword evidence="10" id="KW-0408">Iron</keyword>
<comment type="pathway">
    <text evidence="2">Lipid metabolism; fatty acid metabolism.</text>
</comment>
<evidence type="ECO:0000256" key="8">
    <source>
        <dbReference type="ARBA" id="ARBA00022946"/>
    </source>
</evidence>
<keyword evidence="5" id="KW-0444">Lipid biosynthesis</keyword>
<dbReference type="Gene3D" id="1.10.620.20">
    <property type="entry name" value="Ribonucleotide Reductase, subunit A"/>
    <property type="match status" value="1"/>
</dbReference>
<dbReference type="EMBL" id="HG996470">
    <property type="protein sequence ID" value="CAG1839986.1"/>
    <property type="molecule type" value="Genomic_DNA"/>
</dbReference>
<dbReference type="PANTHER" id="PTHR31155">
    <property type="entry name" value="ACYL- ACYL-CARRIER-PROTEIN DESATURASE-RELATED"/>
    <property type="match status" value="1"/>
</dbReference>
<dbReference type="Pfam" id="PF03405">
    <property type="entry name" value="FA_desaturase_2"/>
    <property type="match status" value="1"/>
</dbReference>
<keyword evidence="7" id="KW-0276">Fatty acid metabolism</keyword>
<dbReference type="InterPro" id="IPR009078">
    <property type="entry name" value="Ferritin-like_SF"/>
</dbReference>
<dbReference type="Proteomes" id="UP000012960">
    <property type="component" value="Unplaced"/>
</dbReference>
<evidence type="ECO:0000256" key="6">
    <source>
        <dbReference type="ARBA" id="ARBA00022723"/>
    </source>
</evidence>
<keyword evidence="9" id="KW-0560">Oxidoreductase</keyword>
<evidence type="ECO:0000256" key="1">
    <source>
        <dbReference type="ARBA" id="ARBA00001954"/>
    </source>
</evidence>
<organism evidence="14 15">
    <name type="scientific">Musa acuminata subsp. malaccensis</name>
    <name type="common">Wild banana</name>
    <name type="synonym">Musa malaccensis</name>
    <dbReference type="NCBI Taxonomy" id="214687"/>
    <lineage>
        <taxon>Eukaryota</taxon>
        <taxon>Viridiplantae</taxon>
        <taxon>Streptophyta</taxon>
        <taxon>Embryophyta</taxon>
        <taxon>Tracheophyta</taxon>
        <taxon>Spermatophyta</taxon>
        <taxon>Magnoliopsida</taxon>
        <taxon>Liliopsida</taxon>
        <taxon>Zingiberales</taxon>
        <taxon>Musaceae</taxon>
        <taxon>Musa</taxon>
    </lineage>
</organism>
<gene>
    <name evidence="13" type="ORF">GSMUA_279410.1</name>
</gene>
<dbReference type="InParanoid" id="A0A804J961"/>
<dbReference type="AlphaFoldDB" id="A0A804J961"/>
<dbReference type="PANTHER" id="PTHR31155:SF9">
    <property type="entry name" value="STEAROYL-[ACYL-CARRIER-PROTEIN] 9-DESATURASE 7, CHLOROPLASTIC"/>
    <property type="match status" value="1"/>
</dbReference>
<protein>
    <submittedName>
        <fullName evidence="13">(wild Malaysian banana) hypothetical protein</fullName>
    </submittedName>
</protein>
<accession>A0A804J961</accession>
<keyword evidence="8" id="KW-0809">Transit peptide</keyword>
<evidence type="ECO:0000313" key="13">
    <source>
        <dbReference type="EMBL" id="CAG1839986.1"/>
    </source>
</evidence>
<evidence type="ECO:0000256" key="9">
    <source>
        <dbReference type="ARBA" id="ARBA00023002"/>
    </source>
</evidence>
<dbReference type="UniPathway" id="UPA00199"/>
<dbReference type="InterPro" id="IPR005067">
    <property type="entry name" value="Fatty_acid_desaturase-2"/>
</dbReference>
<evidence type="ECO:0000256" key="5">
    <source>
        <dbReference type="ARBA" id="ARBA00022516"/>
    </source>
</evidence>
<sequence length="66" mass="7451">MMRKKITMPAHLMCDGPGLSGEGNKAQDFVCTLASKIRQLDERARGRAKKAPAMPFSWIYNREVQL</sequence>
<dbReference type="Gramene" id="Ma05_t27450.1">
    <property type="protein sequence ID" value="Ma05_p27450.1"/>
    <property type="gene ID" value="Ma05_g27450"/>
</dbReference>
<evidence type="ECO:0000256" key="7">
    <source>
        <dbReference type="ARBA" id="ARBA00022832"/>
    </source>
</evidence>
<keyword evidence="15" id="KW-1185">Reference proteome</keyword>
<keyword evidence="12" id="KW-0275">Fatty acid biosynthesis</keyword>
<dbReference type="GO" id="GO:0006633">
    <property type="term" value="P:fatty acid biosynthetic process"/>
    <property type="evidence" value="ECO:0007669"/>
    <property type="project" value="UniProtKB-KW"/>
</dbReference>
<comment type="cofactor">
    <cofactor evidence="1">
        <name>Fe(2+)</name>
        <dbReference type="ChEBI" id="CHEBI:29033"/>
    </cofactor>
</comment>
<evidence type="ECO:0000256" key="2">
    <source>
        <dbReference type="ARBA" id="ARBA00004872"/>
    </source>
</evidence>
<dbReference type="GO" id="GO:0046872">
    <property type="term" value="F:metal ion binding"/>
    <property type="evidence" value="ECO:0007669"/>
    <property type="project" value="UniProtKB-KW"/>
</dbReference>
<evidence type="ECO:0000313" key="14">
    <source>
        <dbReference type="EnsemblPlants" id="Ma05_p27450.1"/>
    </source>
</evidence>
<reference evidence="14" key="2">
    <citation type="submission" date="2021-05" db="UniProtKB">
        <authorList>
            <consortium name="EnsemblPlants"/>
        </authorList>
    </citation>
    <scope>IDENTIFICATION</scope>
    <source>
        <strain evidence="14">subsp. malaccensis</strain>
    </source>
</reference>
<evidence type="ECO:0000256" key="4">
    <source>
        <dbReference type="ARBA" id="ARBA00011738"/>
    </source>
</evidence>
<keyword evidence="11" id="KW-0443">Lipid metabolism</keyword>
<comment type="similarity">
    <text evidence="3">Belongs to the fatty acid desaturase type 2 family.</text>
</comment>
<name>A0A804J961_MUSAM</name>
<evidence type="ECO:0000313" key="15">
    <source>
        <dbReference type="Proteomes" id="UP000012960"/>
    </source>
</evidence>
<dbReference type="GO" id="GO:0045300">
    <property type="term" value="F:stearoyl-[ACP] desaturase activity"/>
    <property type="evidence" value="ECO:0007669"/>
    <property type="project" value="InterPro"/>
</dbReference>
<dbReference type="SUPFAM" id="SSF47240">
    <property type="entry name" value="Ferritin-like"/>
    <property type="match status" value="1"/>
</dbReference>
<evidence type="ECO:0000256" key="11">
    <source>
        <dbReference type="ARBA" id="ARBA00023098"/>
    </source>
</evidence>
<evidence type="ECO:0000256" key="12">
    <source>
        <dbReference type="ARBA" id="ARBA00023160"/>
    </source>
</evidence>
<evidence type="ECO:0000256" key="3">
    <source>
        <dbReference type="ARBA" id="ARBA00008749"/>
    </source>
</evidence>